<keyword evidence="3" id="KW-1185">Reference proteome</keyword>
<sequence length="98" mass="10457">MTTLNHHGEPVATGLSRGAPFGAGAALRDIDPAGGRLGLCRWRVNRGGYDASGSYWGLGLPLYCVSDAAGNIAFLRARDREDAKAIVRENVADARFLR</sequence>
<evidence type="ECO:0000313" key="3">
    <source>
        <dbReference type="Proteomes" id="UP000199664"/>
    </source>
</evidence>
<dbReference type="AlphaFoldDB" id="A0A1H7GF51"/>
<dbReference type="OrthoDB" id="8482184at2"/>
<proteinExistence type="predicted"/>
<accession>A0A1H7GF51</accession>
<evidence type="ECO:0000256" key="1">
    <source>
        <dbReference type="SAM" id="MobiDB-lite"/>
    </source>
</evidence>
<dbReference type="Proteomes" id="UP000199664">
    <property type="component" value="Unassembled WGS sequence"/>
</dbReference>
<evidence type="ECO:0000313" key="2">
    <source>
        <dbReference type="EMBL" id="SEK36906.1"/>
    </source>
</evidence>
<name>A0A1H7GF51_9HYPH</name>
<gene>
    <name evidence="2" type="ORF">SAMN04515666_101341</name>
</gene>
<organism evidence="2 3">
    <name type="scientific">Bosea lupini</name>
    <dbReference type="NCBI Taxonomy" id="1036779"/>
    <lineage>
        <taxon>Bacteria</taxon>
        <taxon>Pseudomonadati</taxon>
        <taxon>Pseudomonadota</taxon>
        <taxon>Alphaproteobacteria</taxon>
        <taxon>Hyphomicrobiales</taxon>
        <taxon>Boseaceae</taxon>
        <taxon>Bosea</taxon>
    </lineage>
</organism>
<feature type="region of interest" description="Disordered" evidence="1">
    <location>
        <begin position="1"/>
        <end position="21"/>
    </location>
</feature>
<dbReference type="EMBL" id="FOAN01000001">
    <property type="protein sequence ID" value="SEK36906.1"/>
    <property type="molecule type" value="Genomic_DNA"/>
</dbReference>
<reference evidence="3" key="1">
    <citation type="submission" date="2016-10" db="EMBL/GenBank/DDBJ databases">
        <authorList>
            <person name="Varghese N."/>
            <person name="Submissions S."/>
        </authorList>
    </citation>
    <scope>NUCLEOTIDE SEQUENCE [LARGE SCALE GENOMIC DNA]</scope>
    <source>
        <strain evidence="3">LMG 26383,CCUG 61248,R- 45681</strain>
    </source>
</reference>
<protein>
    <submittedName>
        <fullName evidence="2">Uncharacterized protein</fullName>
    </submittedName>
</protein>
<dbReference type="STRING" id="1036779.SAMN04515666_101341"/>
<dbReference type="RefSeq" id="WP_091829156.1">
    <property type="nucleotide sequence ID" value="NZ_FOAN01000001.1"/>
</dbReference>